<evidence type="ECO:0000313" key="3">
    <source>
        <dbReference type="EMBL" id="ASR49531.1"/>
    </source>
</evidence>
<name>A0A222WUT3_9BACL</name>
<sequence length="91" mass="10794">MLFFDFFAERGYIPDNPVGPIKKPPATRRLPKWLTRNEQNALLRELRDNRLYDAKRDTAIVLTMLRLGLRVHELCDLKLDDLTKRHGLYSR</sequence>
<dbReference type="EMBL" id="CP020028">
    <property type="protein sequence ID" value="ASR49531.1"/>
    <property type="molecule type" value="Genomic_DNA"/>
</dbReference>
<dbReference type="Gene3D" id="1.10.443.10">
    <property type="entry name" value="Intergrase catalytic core"/>
    <property type="match status" value="1"/>
</dbReference>
<dbReference type="InterPro" id="IPR013762">
    <property type="entry name" value="Integrase-like_cat_sf"/>
</dbReference>
<dbReference type="Proteomes" id="UP000214666">
    <property type="component" value="Chromosome"/>
</dbReference>
<feature type="domain" description="Tyr recombinase" evidence="2">
    <location>
        <begin position="29"/>
        <end position="91"/>
    </location>
</feature>
<proteinExistence type="predicted"/>
<dbReference type="GO" id="GO:0015074">
    <property type="term" value="P:DNA integration"/>
    <property type="evidence" value="ECO:0007669"/>
    <property type="project" value="InterPro"/>
</dbReference>
<evidence type="ECO:0000256" key="1">
    <source>
        <dbReference type="ARBA" id="ARBA00023172"/>
    </source>
</evidence>
<evidence type="ECO:0000259" key="2">
    <source>
        <dbReference type="PROSITE" id="PS51898"/>
    </source>
</evidence>
<dbReference type="InterPro" id="IPR011010">
    <property type="entry name" value="DNA_brk_join_enz"/>
</dbReference>
<dbReference type="GO" id="GO:0003677">
    <property type="term" value="F:DNA binding"/>
    <property type="evidence" value="ECO:0007669"/>
    <property type="project" value="InterPro"/>
</dbReference>
<dbReference type="SUPFAM" id="SSF56349">
    <property type="entry name" value="DNA breaking-rejoining enzymes"/>
    <property type="match status" value="1"/>
</dbReference>
<reference evidence="3 4" key="1">
    <citation type="submission" date="2017-03" db="EMBL/GenBank/DDBJ databases">
        <title>Complete genome sequence of Paenibacillus Kribbensis producing bioflocculants.</title>
        <authorList>
            <person name="Lee H.-G."/>
            <person name="Oh H.-M."/>
        </authorList>
    </citation>
    <scope>NUCLEOTIDE SEQUENCE [LARGE SCALE GENOMIC DNA]</scope>
    <source>
        <strain evidence="3 4">AM49</strain>
    </source>
</reference>
<gene>
    <name evidence="3" type="ORF">B4V02_24005</name>
</gene>
<protein>
    <recommendedName>
        <fullName evidence="2">Tyr recombinase domain-containing protein</fullName>
    </recommendedName>
</protein>
<organism evidence="3 4">
    <name type="scientific">Paenibacillus kribbensis</name>
    <dbReference type="NCBI Taxonomy" id="172713"/>
    <lineage>
        <taxon>Bacteria</taxon>
        <taxon>Bacillati</taxon>
        <taxon>Bacillota</taxon>
        <taxon>Bacilli</taxon>
        <taxon>Bacillales</taxon>
        <taxon>Paenibacillaceae</taxon>
        <taxon>Paenibacillus</taxon>
    </lineage>
</organism>
<dbReference type="InterPro" id="IPR002104">
    <property type="entry name" value="Integrase_catalytic"/>
</dbReference>
<dbReference type="PROSITE" id="PS51898">
    <property type="entry name" value="TYR_RECOMBINASE"/>
    <property type="match status" value="1"/>
</dbReference>
<keyword evidence="4" id="KW-1185">Reference proteome</keyword>
<evidence type="ECO:0000313" key="4">
    <source>
        <dbReference type="Proteomes" id="UP000214666"/>
    </source>
</evidence>
<dbReference type="AlphaFoldDB" id="A0A222WUT3"/>
<accession>A0A222WUT3</accession>
<dbReference type="KEGG" id="pkb:B4V02_24005"/>
<dbReference type="GO" id="GO:0006310">
    <property type="term" value="P:DNA recombination"/>
    <property type="evidence" value="ECO:0007669"/>
    <property type="project" value="UniProtKB-KW"/>
</dbReference>
<keyword evidence="1" id="KW-0233">DNA recombination</keyword>